<feature type="compositionally biased region" description="Polar residues" evidence="1">
    <location>
        <begin position="32"/>
        <end position="44"/>
    </location>
</feature>
<comment type="caution">
    <text evidence="2">The sequence shown here is derived from an EMBL/GenBank/DDBJ whole genome shotgun (WGS) entry which is preliminary data.</text>
</comment>
<keyword evidence="3" id="KW-1185">Reference proteome</keyword>
<reference evidence="2 3" key="1">
    <citation type="journal article" date="2024" name="G3 (Bethesda)">
        <title>Genome assembly of Hibiscus sabdariffa L. provides insights into metabolisms of medicinal natural products.</title>
        <authorList>
            <person name="Kim T."/>
        </authorList>
    </citation>
    <scope>NUCLEOTIDE SEQUENCE [LARGE SCALE GENOMIC DNA]</scope>
    <source>
        <strain evidence="2">TK-2024</strain>
        <tissue evidence="2">Old leaves</tissue>
    </source>
</reference>
<feature type="region of interest" description="Disordered" evidence="1">
    <location>
        <begin position="153"/>
        <end position="257"/>
    </location>
</feature>
<evidence type="ECO:0000256" key="1">
    <source>
        <dbReference type="SAM" id="MobiDB-lite"/>
    </source>
</evidence>
<protein>
    <submittedName>
        <fullName evidence="2">Uncharacterized protein</fullName>
    </submittedName>
</protein>
<feature type="compositionally biased region" description="Polar residues" evidence="1">
    <location>
        <begin position="219"/>
        <end position="235"/>
    </location>
</feature>
<organism evidence="2 3">
    <name type="scientific">Hibiscus sabdariffa</name>
    <name type="common">roselle</name>
    <dbReference type="NCBI Taxonomy" id="183260"/>
    <lineage>
        <taxon>Eukaryota</taxon>
        <taxon>Viridiplantae</taxon>
        <taxon>Streptophyta</taxon>
        <taxon>Embryophyta</taxon>
        <taxon>Tracheophyta</taxon>
        <taxon>Spermatophyta</taxon>
        <taxon>Magnoliopsida</taxon>
        <taxon>eudicotyledons</taxon>
        <taxon>Gunneridae</taxon>
        <taxon>Pentapetalae</taxon>
        <taxon>rosids</taxon>
        <taxon>malvids</taxon>
        <taxon>Malvales</taxon>
        <taxon>Malvaceae</taxon>
        <taxon>Malvoideae</taxon>
        <taxon>Hibiscus</taxon>
    </lineage>
</organism>
<dbReference type="EMBL" id="JBBPBN010000004">
    <property type="protein sequence ID" value="KAK9041036.1"/>
    <property type="molecule type" value="Genomic_DNA"/>
</dbReference>
<feature type="compositionally biased region" description="Low complexity" evidence="1">
    <location>
        <begin position="51"/>
        <end position="74"/>
    </location>
</feature>
<proteinExistence type="predicted"/>
<dbReference type="Proteomes" id="UP001396334">
    <property type="component" value="Unassembled WGS sequence"/>
</dbReference>
<feature type="region of interest" description="Disordered" evidence="1">
    <location>
        <begin position="1"/>
        <end position="91"/>
    </location>
</feature>
<gene>
    <name evidence="2" type="ORF">V6N11_016160</name>
</gene>
<evidence type="ECO:0000313" key="2">
    <source>
        <dbReference type="EMBL" id="KAK9041036.1"/>
    </source>
</evidence>
<sequence length="257" mass="26653">MAGDSPRRSRNGGGGEGEGNDKEPSSSSTSTQVPTDSNSCSTGATLIGGQASSSNLDSAAANENENHPPLSSLPAPHPAEGLMQGQPSQQGHVPFSFLDSIIVNDEIIFLDPDTAEYFADINRPNPAPADATNEVLPMPEMAMVPGVGSTGIHGSTPAIDAPNGQPMIVERNGSTDGNNEEGDSLGRNIAIGDQQQASGDGTGHEYNLPPRDGNDERGTSSARNIANGDEQQASGDGTGRRYNLRPRQANGRVRNPE</sequence>
<accession>A0ABR2TU46</accession>
<name>A0ABR2TU46_9ROSI</name>
<evidence type="ECO:0000313" key="3">
    <source>
        <dbReference type="Proteomes" id="UP001396334"/>
    </source>
</evidence>